<dbReference type="Proteomes" id="UP001187192">
    <property type="component" value="Unassembled WGS sequence"/>
</dbReference>
<dbReference type="CDD" id="cd11393">
    <property type="entry name" value="bHLH_AtbHLH_like"/>
    <property type="match status" value="1"/>
</dbReference>
<dbReference type="PROSITE" id="PS50888">
    <property type="entry name" value="BHLH"/>
    <property type="match status" value="1"/>
</dbReference>
<feature type="region of interest" description="Disordered" evidence="6">
    <location>
        <begin position="73"/>
        <end position="96"/>
    </location>
</feature>
<accession>A0AA88DGK9</accession>
<dbReference type="FunFam" id="4.10.280.10:FF:000021">
    <property type="entry name" value="Transcription factor bHLH130 family"/>
    <property type="match status" value="1"/>
</dbReference>
<dbReference type="GO" id="GO:0005634">
    <property type="term" value="C:nucleus"/>
    <property type="evidence" value="ECO:0007669"/>
    <property type="project" value="UniProtKB-SubCell"/>
</dbReference>
<proteinExistence type="predicted"/>
<dbReference type="GO" id="GO:0000978">
    <property type="term" value="F:RNA polymerase II cis-regulatory region sequence-specific DNA binding"/>
    <property type="evidence" value="ECO:0007669"/>
    <property type="project" value="TreeGrafter"/>
</dbReference>
<dbReference type="Pfam" id="PF00010">
    <property type="entry name" value="HLH"/>
    <property type="match status" value="1"/>
</dbReference>
<dbReference type="Gene3D" id="4.10.280.10">
    <property type="entry name" value="Helix-loop-helix DNA-binding domain"/>
    <property type="match status" value="1"/>
</dbReference>
<dbReference type="PANTHER" id="PTHR16223">
    <property type="entry name" value="TRANSCRIPTION FACTOR BHLH83-RELATED"/>
    <property type="match status" value="1"/>
</dbReference>
<comment type="subcellular location">
    <subcellularLocation>
        <location evidence="1">Nucleus</location>
    </subcellularLocation>
</comment>
<organism evidence="8 9">
    <name type="scientific">Ficus carica</name>
    <name type="common">Common fig</name>
    <dbReference type="NCBI Taxonomy" id="3494"/>
    <lineage>
        <taxon>Eukaryota</taxon>
        <taxon>Viridiplantae</taxon>
        <taxon>Streptophyta</taxon>
        <taxon>Embryophyta</taxon>
        <taxon>Tracheophyta</taxon>
        <taxon>Spermatophyta</taxon>
        <taxon>Magnoliopsida</taxon>
        <taxon>eudicotyledons</taxon>
        <taxon>Gunneridae</taxon>
        <taxon>Pentapetalae</taxon>
        <taxon>rosids</taxon>
        <taxon>fabids</taxon>
        <taxon>Rosales</taxon>
        <taxon>Moraceae</taxon>
        <taxon>Ficeae</taxon>
        <taxon>Ficus</taxon>
    </lineage>
</organism>
<dbReference type="EMBL" id="BTGU01000053">
    <property type="protein sequence ID" value="GMN54822.1"/>
    <property type="molecule type" value="Genomic_DNA"/>
</dbReference>
<dbReference type="InterPro" id="IPR045239">
    <property type="entry name" value="bHLH95_bHLH"/>
</dbReference>
<dbReference type="InterPro" id="IPR011598">
    <property type="entry name" value="bHLH_dom"/>
</dbReference>
<protein>
    <recommendedName>
        <fullName evidence="7">BHLH domain-containing protein</fullName>
    </recommendedName>
</protein>
<evidence type="ECO:0000256" key="1">
    <source>
        <dbReference type="ARBA" id="ARBA00004123"/>
    </source>
</evidence>
<evidence type="ECO:0000256" key="6">
    <source>
        <dbReference type="SAM" id="MobiDB-lite"/>
    </source>
</evidence>
<keyword evidence="9" id="KW-1185">Reference proteome</keyword>
<evidence type="ECO:0000313" key="9">
    <source>
        <dbReference type="Proteomes" id="UP001187192"/>
    </source>
</evidence>
<evidence type="ECO:0000256" key="2">
    <source>
        <dbReference type="ARBA" id="ARBA00023015"/>
    </source>
</evidence>
<evidence type="ECO:0000256" key="5">
    <source>
        <dbReference type="ARBA" id="ARBA00023242"/>
    </source>
</evidence>
<keyword evidence="2" id="KW-0805">Transcription regulation</keyword>
<feature type="domain" description="BHLH" evidence="7">
    <location>
        <begin position="272"/>
        <end position="322"/>
    </location>
</feature>
<reference evidence="8" key="1">
    <citation type="submission" date="2023-07" db="EMBL/GenBank/DDBJ databases">
        <title>draft genome sequence of fig (Ficus carica).</title>
        <authorList>
            <person name="Takahashi T."/>
            <person name="Nishimura K."/>
        </authorList>
    </citation>
    <scope>NUCLEOTIDE SEQUENCE</scope>
</reference>
<dbReference type="AlphaFoldDB" id="A0AA88DGK9"/>
<dbReference type="InterPro" id="IPR036638">
    <property type="entry name" value="HLH_DNA-bd_sf"/>
</dbReference>
<keyword evidence="5" id="KW-0539">Nucleus</keyword>
<dbReference type="SUPFAM" id="SSF47459">
    <property type="entry name" value="HLH, helix-loop-helix DNA-binding domain"/>
    <property type="match status" value="1"/>
</dbReference>
<evidence type="ECO:0000256" key="4">
    <source>
        <dbReference type="ARBA" id="ARBA00023163"/>
    </source>
</evidence>
<evidence type="ECO:0000256" key="3">
    <source>
        <dbReference type="ARBA" id="ARBA00023125"/>
    </source>
</evidence>
<evidence type="ECO:0000259" key="7">
    <source>
        <dbReference type="PROSITE" id="PS50888"/>
    </source>
</evidence>
<keyword evidence="3" id="KW-0238">DNA-binding</keyword>
<feature type="compositionally biased region" description="Polar residues" evidence="6">
    <location>
        <begin position="73"/>
        <end position="82"/>
    </location>
</feature>
<name>A0AA88DGK9_FICCA</name>
<comment type="caution">
    <text evidence="8">The sequence shown here is derived from an EMBL/GenBank/DDBJ whole genome shotgun (WGS) entry which is preliminary data.</text>
</comment>
<evidence type="ECO:0000313" key="8">
    <source>
        <dbReference type="EMBL" id="GMN54822.1"/>
    </source>
</evidence>
<dbReference type="GO" id="GO:0046983">
    <property type="term" value="F:protein dimerization activity"/>
    <property type="evidence" value="ECO:0007669"/>
    <property type="project" value="InterPro"/>
</dbReference>
<sequence>MESNSNQIQSYSQQPSSGLLRFRSAPSSLFGNSCEGSESERLFSRFVNFGGNDNDSESLNDNKSTVITTSLTQRCSSNSSTPGLPPHYPRHSTAGGGGASLENVSFGLVGASMAAANNSSLVRQSSSPAGLFSHHLSVPNGYGAVKGATNYGGLEGSQGEISEVGSDNLGASSLDEEKLRNGNSDARLYGTGFPFGSWNDSSNFTDNYGGLRRDQESNRKLCSSTQNEDLGNRIQLLSRHLSLPNNSAEVAMEKYLHFQDSVPCKVRAKRGCATHPRSIAERVRRTRISERMRKLQELVPNMDKQTNTADMLDLAVEYIKDLQKQFKTLNDNRANCKCLTMQKAIPNQVV</sequence>
<dbReference type="InterPro" id="IPR045843">
    <property type="entry name" value="IND-like"/>
</dbReference>
<dbReference type="GO" id="GO:0000981">
    <property type="term" value="F:DNA-binding transcription factor activity, RNA polymerase II-specific"/>
    <property type="evidence" value="ECO:0007669"/>
    <property type="project" value="TreeGrafter"/>
</dbReference>
<gene>
    <name evidence="8" type="ORF">TIFTF001_023939</name>
</gene>
<keyword evidence="4" id="KW-0804">Transcription</keyword>
<dbReference type="SMART" id="SM00353">
    <property type="entry name" value="HLH"/>
    <property type="match status" value="1"/>
</dbReference>
<dbReference type="PANTHER" id="PTHR16223:SF125">
    <property type="entry name" value="OS08G0506700 PROTEIN"/>
    <property type="match status" value="1"/>
</dbReference>